<name>A0A4R7KE73_9CLOT</name>
<dbReference type="PROSITE" id="PS51892">
    <property type="entry name" value="SUBTILASE"/>
    <property type="match status" value="1"/>
</dbReference>
<dbReference type="InterPro" id="IPR051048">
    <property type="entry name" value="Peptidase_S8/S53_subtilisin"/>
</dbReference>
<comment type="similarity">
    <text evidence="2 7 8">Belongs to the peptidase S8 family.</text>
</comment>
<evidence type="ECO:0000256" key="4">
    <source>
        <dbReference type="ARBA" id="ARBA00022670"/>
    </source>
</evidence>
<dbReference type="AlphaFoldDB" id="A0A4R7KE73"/>
<dbReference type="GO" id="GO:0005576">
    <property type="term" value="C:extracellular region"/>
    <property type="evidence" value="ECO:0007669"/>
    <property type="project" value="UniProtKB-SubCell"/>
</dbReference>
<dbReference type="InterPro" id="IPR023828">
    <property type="entry name" value="Peptidase_S8_Ser-AS"/>
</dbReference>
<evidence type="ECO:0000256" key="7">
    <source>
        <dbReference type="PROSITE-ProRule" id="PRU01240"/>
    </source>
</evidence>
<feature type="domain" description="Peptidase S8/S53" evidence="9">
    <location>
        <begin position="160"/>
        <end position="408"/>
    </location>
</feature>
<dbReference type="InterPro" id="IPR015500">
    <property type="entry name" value="Peptidase_S8_subtilisin-rel"/>
</dbReference>
<dbReference type="PROSITE" id="PS00138">
    <property type="entry name" value="SUBTILASE_SER"/>
    <property type="match status" value="1"/>
</dbReference>
<dbReference type="PANTHER" id="PTHR43399:SF4">
    <property type="entry name" value="CELL WALL-ASSOCIATED PROTEASE"/>
    <property type="match status" value="1"/>
</dbReference>
<dbReference type="PROSITE" id="PS00136">
    <property type="entry name" value="SUBTILASE_ASP"/>
    <property type="match status" value="1"/>
</dbReference>
<dbReference type="Pfam" id="PF00082">
    <property type="entry name" value="Peptidase_S8"/>
    <property type="match status" value="1"/>
</dbReference>
<evidence type="ECO:0000256" key="5">
    <source>
        <dbReference type="ARBA" id="ARBA00022801"/>
    </source>
</evidence>
<dbReference type="InterPro" id="IPR022398">
    <property type="entry name" value="Peptidase_S8_His-AS"/>
</dbReference>
<evidence type="ECO:0000256" key="8">
    <source>
        <dbReference type="RuleBase" id="RU003355"/>
    </source>
</evidence>
<gene>
    <name evidence="10" type="ORF">EDD71_11847</name>
</gene>
<dbReference type="GO" id="GO:0004252">
    <property type="term" value="F:serine-type endopeptidase activity"/>
    <property type="evidence" value="ECO:0007669"/>
    <property type="project" value="UniProtKB-UniRule"/>
</dbReference>
<dbReference type="InterPro" id="IPR000209">
    <property type="entry name" value="Peptidase_S8/S53_dom"/>
</dbReference>
<dbReference type="PANTHER" id="PTHR43399">
    <property type="entry name" value="SUBTILISIN-RELATED"/>
    <property type="match status" value="1"/>
</dbReference>
<dbReference type="InterPro" id="IPR034084">
    <property type="entry name" value="Thermitase-like_dom"/>
</dbReference>
<feature type="active site" description="Charge relay system" evidence="7">
    <location>
        <position position="203"/>
    </location>
</feature>
<reference evidence="10 11" key="1">
    <citation type="submission" date="2019-03" db="EMBL/GenBank/DDBJ databases">
        <title>Genomic Encyclopedia of Type Strains, Phase IV (KMG-IV): sequencing the most valuable type-strain genomes for metagenomic binning, comparative biology and taxonomic classification.</title>
        <authorList>
            <person name="Goeker M."/>
        </authorList>
    </citation>
    <scope>NUCLEOTIDE SEQUENCE [LARGE SCALE GENOMIC DNA]</scope>
    <source>
        <strain evidence="10 11">DSM 24455</strain>
    </source>
</reference>
<dbReference type="CDD" id="cd07484">
    <property type="entry name" value="Peptidases_S8_Thermitase_like"/>
    <property type="match status" value="1"/>
</dbReference>
<dbReference type="GO" id="GO:0006508">
    <property type="term" value="P:proteolysis"/>
    <property type="evidence" value="ECO:0007669"/>
    <property type="project" value="UniProtKB-KW"/>
</dbReference>
<keyword evidence="3" id="KW-0964">Secreted</keyword>
<evidence type="ECO:0000256" key="1">
    <source>
        <dbReference type="ARBA" id="ARBA00004613"/>
    </source>
</evidence>
<evidence type="ECO:0000259" key="9">
    <source>
        <dbReference type="Pfam" id="PF00082"/>
    </source>
</evidence>
<evidence type="ECO:0000313" key="10">
    <source>
        <dbReference type="EMBL" id="TDT51363.1"/>
    </source>
</evidence>
<comment type="caution">
    <text evidence="10">The sequence shown here is derived from an EMBL/GenBank/DDBJ whole genome shotgun (WGS) entry which is preliminary data.</text>
</comment>
<protein>
    <submittedName>
        <fullName evidence="10">Subtilase family protein</fullName>
    </submittedName>
</protein>
<organism evidence="10 11">
    <name type="scientific">Fonticella tunisiensis</name>
    <dbReference type="NCBI Taxonomy" id="1096341"/>
    <lineage>
        <taxon>Bacteria</taxon>
        <taxon>Bacillati</taxon>
        <taxon>Bacillota</taxon>
        <taxon>Clostridia</taxon>
        <taxon>Eubacteriales</taxon>
        <taxon>Clostridiaceae</taxon>
        <taxon>Fonticella</taxon>
    </lineage>
</organism>
<keyword evidence="11" id="KW-1185">Reference proteome</keyword>
<keyword evidence="4 7" id="KW-0645">Protease</keyword>
<dbReference type="PROSITE" id="PS00137">
    <property type="entry name" value="SUBTILASE_HIS"/>
    <property type="match status" value="1"/>
</dbReference>
<feature type="active site" description="Charge relay system" evidence="7">
    <location>
        <position position="168"/>
    </location>
</feature>
<dbReference type="InterPro" id="IPR023827">
    <property type="entry name" value="Peptidase_S8_Asp-AS"/>
</dbReference>
<dbReference type="Proteomes" id="UP000295325">
    <property type="component" value="Unassembled WGS sequence"/>
</dbReference>
<dbReference type="SUPFAM" id="SSF52743">
    <property type="entry name" value="Subtilisin-like"/>
    <property type="match status" value="1"/>
</dbReference>
<evidence type="ECO:0000256" key="2">
    <source>
        <dbReference type="ARBA" id="ARBA00011073"/>
    </source>
</evidence>
<dbReference type="Gene3D" id="3.40.50.200">
    <property type="entry name" value="Peptidase S8/S53 domain"/>
    <property type="match status" value="1"/>
</dbReference>
<keyword evidence="5 7" id="KW-0378">Hydrolase</keyword>
<sequence length="423" mass="45905">MKFLRNLFILGAVAAIIYGFGYSFRLDTGNNATFKDNIKNGIERIKDIPESFSIDKILDSIPRITIVKIREGEYLLFTGKLTPEEIKERISDLIGSNKSGKSEPIGAIKPIERVHVNENFSLSQIKSPNDRAVNDPGYKIQWAISYTESNKAWRLVKQKREVRVAVLDTGVDYTHPDLKNRILKSKGYDFVNNDNDPMDDHGHGTHVAGIIAAEANNRKGISGIAGPLDVKIIPVKVLNSKGEGRSDIIAHGIRYAVDSGADIINLSLGTRGKTRDISNAIKYARNKGVFVVAAAGNDNMDADNFSPTGDNGVYAVSAITPAYKKAPFSNYGDRIQGAAPGIKIVSTVPQGGYEAWDGTSMSAPVVSGVAAIIKANSPELPPDQIEKLLNETAVDIMTKGKDPYTGYGLVDAYRAVKKLNGIN</sequence>
<evidence type="ECO:0000313" key="11">
    <source>
        <dbReference type="Proteomes" id="UP000295325"/>
    </source>
</evidence>
<dbReference type="PRINTS" id="PR00723">
    <property type="entry name" value="SUBTILISIN"/>
</dbReference>
<dbReference type="InterPro" id="IPR036852">
    <property type="entry name" value="Peptidase_S8/S53_dom_sf"/>
</dbReference>
<evidence type="ECO:0000256" key="6">
    <source>
        <dbReference type="ARBA" id="ARBA00022825"/>
    </source>
</evidence>
<proteinExistence type="inferred from homology"/>
<keyword evidence="6 7" id="KW-0720">Serine protease</keyword>
<dbReference type="EMBL" id="SOAZ01000018">
    <property type="protein sequence ID" value="TDT51363.1"/>
    <property type="molecule type" value="Genomic_DNA"/>
</dbReference>
<evidence type="ECO:0000256" key="3">
    <source>
        <dbReference type="ARBA" id="ARBA00022525"/>
    </source>
</evidence>
<comment type="subcellular location">
    <subcellularLocation>
        <location evidence="1">Secreted</location>
    </subcellularLocation>
</comment>
<feature type="active site" description="Charge relay system" evidence="7">
    <location>
        <position position="360"/>
    </location>
</feature>
<accession>A0A4R7KE73</accession>